<keyword evidence="2" id="KW-0378">Hydrolase</keyword>
<dbReference type="Gene3D" id="2.60.120.260">
    <property type="entry name" value="Galactose-binding domain-like"/>
    <property type="match status" value="1"/>
</dbReference>
<dbReference type="SUPFAM" id="SSF49785">
    <property type="entry name" value="Galactose-binding domain-like"/>
    <property type="match status" value="1"/>
</dbReference>
<keyword evidence="5" id="KW-1185">Reference proteome</keyword>
<gene>
    <name evidence="4" type="ORF">ADIS_0489</name>
</gene>
<dbReference type="PANTHER" id="PTHR43817:SF1">
    <property type="entry name" value="HYDROLASE, FAMILY 43, PUTATIVE (AFU_ORTHOLOGUE AFUA_3G01660)-RELATED"/>
    <property type="match status" value="1"/>
</dbReference>
<evidence type="ECO:0000313" key="5">
    <source>
        <dbReference type="Proteomes" id="UP000013909"/>
    </source>
</evidence>
<dbReference type="AlphaFoldDB" id="R7ZYA4"/>
<comment type="caution">
    <text evidence="4">The sequence shown here is derived from an EMBL/GenBank/DDBJ whole genome shotgun (WGS) entry which is preliminary data.</text>
</comment>
<dbReference type="PANTHER" id="PTHR43817">
    <property type="entry name" value="GLYCOSYL HYDROLASE"/>
    <property type="match status" value="1"/>
</dbReference>
<dbReference type="GO" id="GO:0016787">
    <property type="term" value="F:hydrolase activity"/>
    <property type="evidence" value="ECO:0007669"/>
    <property type="project" value="UniProtKB-KW"/>
</dbReference>
<dbReference type="NCBIfam" id="NF045579">
    <property type="entry name" value="rhamnoside_JR"/>
    <property type="match status" value="1"/>
</dbReference>
<evidence type="ECO:0000256" key="3">
    <source>
        <dbReference type="SAM" id="SignalP"/>
    </source>
</evidence>
<evidence type="ECO:0000313" key="4">
    <source>
        <dbReference type="EMBL" id="EON79072.1"/>
    </source>
</evidence>
<proteinExistence type="predicted"/>
<evidence type="ECO:0000256" key="1">
    <source>
        <dbReference type="ARBA" id="ARBA00022729"/>
    </source>
</evidence>
<dbReference type="RefSeq" id="WP_010852638.1">
    <property type="nucleotide sequence ID" value="NZ_AQHR01000020.1"/>
</dbReference>
<feature type="signal peptide" evidence="3">
    <location>
        <begin position="1"/>
        <end position="26"/>
    </location>
</feature>
<dbReference type="Proteomes" id="UP000013909">
    <property type="component" value="Unassembled WGS sequence"/>
</dbReference>
<dbReference type="PROSITE" id="PS51257">
    <property type="entry name" value="PROKAR_LIPOPROTEIN"/>
    <property type="match status" value="1"/>
</dbReference>
<dbReference type="PATRIC" id="fig|1288963.3.peg.487"/>
<keyword evidence="1 3" id="KW-0732">Signal</keyword>
<dbReference type="EMBL" id="AQHR01000020">
    <property type="protein sequence ID" value="EON79072.1"/>
    <property type="molecule type" value="Genomic_DNA"/>
</dbReference>
<organism evidence="4 5">
    <name type="scientific">Lunatimonas lonarensis</name>
    <dbReference type="NCBI Taxonomy" id="1232681"/>
    <lineage>
        <taxon>Bacteria</taxon>
        <taxon>Pseudomonadati</taxon>
        <taxon>Bacteroidota</taxon>
        <taxon>Cytophagia</taxon>
        <taxon>Cytophagales</taxon>
        <taxon>Cyclobacteriaceae</taxon>
    </lineage>
</organism>
<dbReference type="STRING" id="1232681.ADIS_0489"/>
<accession>R7ZYA4</accession>
<protein>
    <submittedName>
        <fullName evidence="4">Putative acetyl xylan esterase</fullName>
    </submittedName>
</protein>
<reference evidence="4 5" key="1">
    <citation type="submission" date="2013-02" db="EMBL/GenBank/DDBJ databases">
        <title>A novel strain isolated from Lonar lake, Maharashtra, India.</title>
        <authorList>
            <person name="Singh A."/>
        </authorList>
    </citation>
    <scope>NUCLEOTIDE SEQUENCE [LARGE SCALE GENOMIC DNA]</scope>
    <source>
        <strain evidence="4 5">AK24</strain>
    </source>
</reference>
<feature type="chain" id="PRO_5004462037" evidence="3">
    <location>
        <begin position="27"/>
        <end position="987"/>
    </location>
</feature>
<evidence type="ECO:0000256" key="2">
    <source>
        <dbReference type="ARBA" id="ARBA00022801"/>
    </source>
</evidence>
<dbReference type="Pfam" id="PF17132">
    <property type="entry name" value="Glyco_hydro_106"/>
    <property type="match status" value="2"/>
</dbReference>
<dbReference type="OrthoDB" id="9761519at2"/>
<name>R7ZYA4_9BACT</name>
<dbReference type="InterPro" id="IPR008979">
    <property type="entry name" value="Galactose-bd-like_sf"/>
</dbReference>
<dbReference type="CDD" id="cd03143">
    <property type="entry name" value="A4_beta-galactosidase_middle_domain"/>
    <property type="match status" value="1"/>
</dbReference>
<sequence length="987" mass="110940">MILKKRSVVRAWVALLSLLSCETVQPHDPTLVEGFRNPGLEARPRAYWNWLNGDISLEGITRDMEEAKKTGLGGLQIWDSEAMRNPGGFVAAGPRFLGPESVKAIRHAMAEASRLDLELGLICASGWNSGGDWITPELASKNLFHAGIQVEGEGSIRRRLPFPEVPKECPRGADGLPSWYLDVAVLAWPYSESKQIKDLSEVVDISDKFRNGELVWDAPPGRWHIERFVCSTNGQQLIAASPNSKGYFIDFLDPEATRFHFEYIFNQLGLEKGKENQTRLKTLDDDSMELHGGIQWTKGFADWFENQHGYSPIKWLPVFLGWDIDNQDRSVRFRYDYQKSVSDLLIYSHYTTGSEVCEEYGVQLAAEAGGPGAPFWESCPVDALKALGNVHIPRGEFWMGNPRNLFLVKEIASASHIYGKKIVDAESWTTWRRWRDGPFTLKRLVDRAFAEGLNRVTYHVFAHTPVTDGFPGRTYHAGVDINPQVTWWSKARPFMDYLARCSYLLQQGRYVADVAYYYGDQAPNFWPLYHNVPDKPRIDGLGPGFEYDVVNTDVILNRLSVKDGLIVLPDGMSYRILVLPDRRDMPLEVLEKLESLVSQGATLLGPKPSEVPGQSGFPGKTERLLELAEAMWSEKEGVNRYGKGKVVTGYSPEQWLKLEGLTPDFAPEDPALRSSFDFIHRETASSHIYFVHNKTTEPLRATCLFRVGEAFPQVWDPSDGSIKDQYVFQQMGNAIRMPVVLAPGGSTFVVFAKNGSGPSFRTLTSSKSVDLNLPEEEVVQATSRSVVLECWQNGTYTVQSKQGKKYTALVEQIPLPYVLEGAWKLEFAPEWGAPSEAVFPDLISWTDHEHQGIRYYSGLGTYRKSINVPSDWLAGDTQIYLDLGDVREVAEVMVNGRSAGIVWKPPFHAAITDLVQPGENCIRIEVANLWVNRLAGDKQLPDSERFTRSNIQADGGSWLANYSEWQEEPSGLLGPVRVLFAKRVELK</sequence>